<dbReference type="InterPro" id="IPR029063">
    <property type="entry name" value="SAM-dependent_MTases_sf"/>
</dbReference>
<evidence type="ECO:0000313" key="2">
    <source>
        <dbReference type="EMBL" id="QDU76874.1"/>
    </source>
</evidence>
<dbReference type="Gene3D" id="3.40.50.150">
    <property type="entry name" value="Vaccinia Virus protein VP39"/>
    <property type="match status" value="1"/>
</dbReference>
<gene>
    <name evidence="2" type="ORF">Pan97_39310</name>
</gene>
<dbReference type="AlphaFoldDB" id="A0A518CCF2"/>
<evidence type="ECO:0000259" key="1">
    <source>
        <dbReference type="Pfam" id="PF05050"/>
    </source>
</evidence>
<accession>A0A518CCF2</accession>
<dbReference type="EMBL" id="CP036289">
    <property type="protein sequence ID" value="QDU76874.1"/>
    <property type="molecule type" value="Genomic_DNA"/>
</dbReference>
<protein>
    <recommendedName>
        <fullName evidence="1">Methyltransferase FkbM domain-containing protein</fullName>
    </recommendedName>
</protein>
<dbReference type="SUPFAM" id="SSF53335">
    <property type="entry name" value="S-adenosyl-L-methionine-dependent methyltransferases"/>
    <property type="match status" value="1"/>
</dbReference>
<proteinExistence type="predicted"/>
<dbReference type="InterPro" id="IPR006342">
    <property type="entry name" value="FkbM_mtfrase"/>
</dbReference>
<evidence type="ECO:0000313" key="3">
    <source>
        <dbReference type="Proteomes" id="UP000318626"/>
    </source>
</evidence>
<dbReference type="RefSeq" id="WP_165698854.1">
    <property type="nucleotide sequence ID" value="NZ_CP036289.1"/>
</dbReference>
<dbReference type="NCBIfam" id="TIGR01444">
    <property type="entry name" value="fkbM_fam"/>
    <property type="match status" value="1"/>
</dbReference>
<dbReference type="Proteomes" id="UP000318626">
    <property type="component" value="Chromosome"/>
</dbReference>
<name>A0A518CCF2_9BACT</name>
<organism evidence="2 3">
    <name type="scientific">Bremerella volcania</name>
    <dbReference type="NCBI Taxonomy" id="2527984"/>
    <lineage>
        <taxon>Bacteria</taxon>
        <taxon>Pseudomonadati</taxon>
        <taxon>Planctomycetota</taxon>
        <taxon>Planctomycetia</taxon>
        <taxon>Pirellulales</taxon>
        <taxon>Pirellulaceae</taxon>
        <taxon>Bremerella</taxon>
    </lineage>
</organism>
<dbReference type="Pfam" id="PF05050">
    <property type="entry name" value="Methyltransf_21"/>
    <property type="match status" value="1"/>
</dbReference>
<reference evidence="3" key="1">
    <citation type="submission" date="2019-02" db="EMBL/GenBank/DDBJ databases">
        <title>Deep-cultivation of Planctomycetes and their phenomic and genomic characterization uncovers novel biology.</title>
        <authorList>
            <person name="Wiegand S."/>
            <person name="Jogler M."/>
            <person name="Boedeker C."/>
            <person name="Pinto D."/>
            <person name="Vollmers J."/>
            <person name="Rivas-Marin E."/>
            <person name="Kohn T."/>
            <person name="Peeters S.H."/>
            <person name="Heuer A."/>
            <person name="Rast P."/>
            <person name="Oberbeckmann S."/>
            <person name="Bunk B."/>
            <person name="Jeske O."/>
            <person name="Meyerdierks A."/>
            <person name="Storesund J.E."/>
            <person name="Kallscheuer N."/>
            <person name="Luecker S."/>
            <person name="Lage O.M."/>
            <person name="Pohl T."/>
            <person name="Merkel B.J."/>
            <person name="Hornburger P."/>
            <person name="Mueller R.-W."/>
            <person name="Bruemmer F."/>
            <person name="Labrenz M."/>
            <person name="Spormann A.M."/>
            <person name="Op den Camp H."/>
            <person name="Overmann J."/>
            <person name="Amann R."/>
            <person name="Jetten M.S.M."/>
            <person name="Mascher T."/>
            <person name="Medema M.H."/>
            <person name="Devos D.P."/>
            <person name="Kaster A.-K."/>
            <person name="Ovreas L."/>
            <person name="Rohde M."/>
            <person name="Galperin M.Y."/>
            <person name="Jogler C."/>
        </authorList>
    </citation>
    <scope>NUCLEOTIDE SEQUENCE [LARGE SCALE GENOMIC DNA]</scope>
    <source>
        <strain evidence="3">Pan97</strain>
    </source>
</reference>
<sequence length="203" mass="22978">MNQQQYESVICRFIHGVPGALYDIGVGPKTEWRTLSRKYSAMHVFGCEPHPVQHEKLLDADFPGPLARVAIGENEGAATLHVPTHDLKCCSLLPVPYANATCQVEVWTLDRFDVNMGEQERILLWLDIEGSELSALRSGRRLLASGRVRWINLEERRGGHCPATDWCDPKALDAFLTKQGYVRVADYNRHSTHQDAIYVHKDE</sequence>
<keyword evidence="3" id="KW-1185">Reference proteome</keyword>
<dbReference type="KEGG" id="bvo:Pan97_39310"/>
<feature type="domain" description="Methyltransferase FkbM" evidence="1">
    <location>
        <begin position="43"/>
        <end position="181"/>
    </location>
</feature>